<keyword evidence="1" id="KW-0805">Transcription regulation</keyword>
<dbReference type="AlphaFoldDB" id="A0A4C2EKT9"/>
<protein>
    <submittedName>
        <fullName evidence="5">Bacteriocin</fullName>
    </submittedName>
</protein>
<evidence type="ECO:0000313" key="5">
    <source>
        <dbReference type="EMBL" id="GCF14307.1"/>
    </source>
</evidence>
<dbReference type="RefSeq" id="WP_137683901.1">
    <property type="nucleotide sequence ID" value="NZ_BIXZ01000003.1"/>
</dbReference>
<dbReference type="InterPro" id="IPR007050">
    <property type="entry name" value="HTH_bacterioopsin"/>
</dbReference>
<comment type="caution">
    <text evidence="5">The sequence shown here is derived from an EMBL/GenBank/DDBJ whole genome shotgun (WGS) entry which is preliminary data.</text>
</comment>
<evidence type="ECO:0000256" key="2">
    <source>
        <dbReference type="ARBA" id="ARBA00023163"/>
    </source>
</evidence>
<evidence type="ECO:0000259" key="3">
    <source>
        <dbReference type="Pfam" id="PF04967"/>
    </source>
</evidence>
<dbReference type="Proteomes" id="UP000304382">
    <property type="component" value="Unassembled WGS sequence"/>
</dbReference>
<dbReference type="Pfam" id="PF15915">
    <property type="entry name" value="BAT"/>
    <property type="match status" value="1"/>
</dbReference>
<evidence type="ECO:0000259" key="4">
    <source>
        <dbReference type="Pfam" id="PF15915"/>
    </source>
</evidence>
<dbReference type="InterPro" id="IPR031803">
    <property type="entry name" value="BAT_GAF/HTH-assoc"/>
</dbReference>
<gene>
    <name evidence="5" type="ORF">Harman_22420</name>
</gene>
<keyword evidence="2" id="KW-0804">Transcription</keyword>
<dbReference type="Pfam" id="PF04967">
    <property type="entry name" value="HTH_10"/>
    <property type="match status" value="1"/>
</dbReference>
<dbReference type="OrthoDB" id="202021at2157"/>
<proteinExistence type="predicted"/>
<dbReference type="PANTHER" id="PTHR34236">
    <property type="entry name" value="DIMETHYL SULFOXIDE REDUCTASE TRANSCRIPTIONAL ACTIVATOR"/>
    <property type="match status" value="1"/>
</dbReference>
<reference evidence="5 6" key="1">
    <citation type="submission" date="2019-02" db="EMBL/GenBank/DDBJ databases">
        <title>Haloarcula mannanilyticum sp. nov., a mannan degrading haloarchaeon isolated from commercial salt.</title>
        <authorList>
            <person name="Enomoto S."/>
            <person name="Shimane Y."/>
            <person name="Kamekura M."/>
            <person name="Ito T."/>
            <person name="Moriya O."/>
            <person name="Ihara K."/>
            <person name="Takahashi-Ando N."/>
            <person name="Fukushima Y."/>
            <person name="Yoshida Y."/>
            <person name="Usama R."/>
            <person name="Takai K."/>
            <person name="Minegishi H."/>
        </authorList>
    </citation>
    <scope>NUCLEOTIDE SEQUENCE [LARGE SCALE GENOMIC DNA]</scope>
    <source>
        <strain evidence="5 6">MD130-1</strain>
    </source>
</reference>
<evidence type="ECO:0000313" key="6">
    <source>
        <dbReference type="Proteomes" id="UP000304382"/>
    </source>
</evidence>
<dbReference type="PANTHER" id="PTHR34236:SF1">
    <property type="entry name" value="DIMETHYL SULFOXIDE REDUCTASE TRANSCRIPTIONAL ACTIVATOR"/>
    <property type="match status" value="1"/>
</dbReference>
<name>A0A4C2EKT9_9EURY</name>
<sequence length="219" mass="25021">MPTIVSGTVPASDLALNHSLEQLPELQFEIERIVTSGNDALMPMLWVRGSQREDIEQTLEADPTVDNVELLGDFEDEWLFRMEWIDHVDLIVQMLTNSEATILDAVGQGTTWKLRVLYPRRSLFSRTHDFCEDHNLAFEVSSIRELDEDPAGRYGLTSAQYEILAEASERGYFKVPREVSLEELADDLDITHQAASERLRRATDALVEDVLFVDFDEFD</sequence>
<dbReference type="EMBL" id="BIXZ01000003">
    <property type="protein sequence ID" value="GCF14307.1"/>
    <property type="molecule type" value="Genomic_DNA"/>
</dbReference>
<feature type="domain" description="HTH bat-type" evidence="3">
    <location>
        <begin position="156"/>
        <end position="207"/>
    </location>
</feature>
<organism evidence="5 6">
    <name type="scientific">Haloarcula mannanilytica</name>
    <dbReference type="NCBI Taxonomy" id="2509225"/>
    <lineage>
        <taxon>Archaea</taxon>
        <taxon>Methanobacteriati</taxon>
        <taxon>Methanobacteriota</taxon>
        <taxon>Stenosarchaea group</taxon>
        <taxon>Halobacteria</taxon>
        <taxon>Halobacteriales</taxon>
        <taxon>Haloarculaceae</taxon>
        <taxon>Haloarcula</taxon>
    </lineage>
</organism>
<evidence type="ECO:0000256" key="1">
    <source>
        <dbReference type="ARBA" id="ARBA00023015"/>
    </source>
</evidence>
<accession>A0A4C2EKT9</accession>
<keyword evidence="6" id="KW-1185">Reference proteome</keyword>
<feature type="domain" description="Bacterioopsin transcriptional activator GAF and HTH associated" evidence="4">
    <location>
        <begin position="20"/>
        <end position="151"/>
    </location>
</feature>